<comment type="caution">
    <text evidence="1">The sequence shown here is derived from an EMBL/GenBank/DDBJ whole genome shotgun (WGS) entry which is preliminary data.</text>
</comment>
<dbReference type="Proteomes" id="UP000566663">
    <property type="component" value="Unassembled WGS sequence"/>
</dbReference>
<dbReference type="EMBL" id="JACHFZ010000002">
    <property type="protein sequence ID" value="MBB5291860.1"/>
    <property type="molecule type" value="Genomic_DNA"/>
</dbReference>
<evidence type="ECO:0000313" key="1">
    <source>
        <dbReference type="EMBL" id="MBB5291860.1"/>
    </source>
</evidence>
<name>A0A7W8HXX9_9CAUL</name>
<dbReference type="RefSeq" id="WP_183253662.1">
    <property type="nucleotide sequence ID" value="NZ_BAAAFF010000005.1"/>
</dbReference>
<keyword evidence="2" id="KW-1185">Reference proteome</keyword>
<protein>
    <submittedName>
        <fullName evidence="1">Uncharacterized protein</fullName>
    </submittedName>
</protein>
<organism evidence="1 2">
    <name type="scientific">Brevundimonas basaltis</name>
    <dbReference type="NCBI Taxonomy" id="472166"/>
    <lineage>
        <taxon>Bacteria</taxon>
        <taxon>Pseudomonadati</taxon>
        <taxon>Pseudomonadota</taxon>
        <taxon>Alphaproteobacteria</taxon>
        <taxon>Caulobacterales</taxon>
        <taxon>Caulobacteraceae</taxon>
        <taxon>Brevundimonas</taxon>
    </lineage>
</organism>
<dbReference type="AlphaFoldDB" id="A0A7W8HXX9"/>
<proteinExistence type="predicted"/>
<evidence type="ECO:0000313" key="2">
    <source>
        <dbReference type="Proteomes" id="UP000566663"/>
    </source>
</evidence>
<accession>A0A7W8HXX9</accession>
<reference evidence="1 2" key="1">
    <citation type="submission" date="2020-08" db="EMBL/GenBank/DDBJ databases">
        <title>Genomic Encyclopedia of Type Strains, Phase IV (KMG-IV): sequencing the most valuable type-strain genomes for metagenomic binning, comparative biology and taxonomic classification.</title>
        <authorList>
            <person name="Goeker M."/>
        </authorList>
    </citation>
    <scope>NUCLEOTIDE SEQUENCE [LARGE SCALE GENOMIC DNA]</scope>
    <source>
        <strain evidence="1 2">DSM 25335</strain>
    </source>
</reference>
<sequence>MLSLTDCASTASALNDPDLDPDLRVLISLRTRNLSDDTKLFIVQGGDTPEVINEALGFPITGDQAEEPSYDWIEDHGRWFEIALHPSDEGPTRIFVENGPGTELGVHYLCQSHFWFDGEGSRR</sequence>
<gene>
    <name evidence="1" type="ORF">HNQ67_001374</name>
</gene>